<reference evidence="2" key="1">
    <citation type="journal article" date="2015" name="PeerJ">
        <title>Phylogenetic analysis of higher-level relationships within Hydroidolina (Cnidaria: Hydrozoa) using mitochondrial genome data and insight into their mitochondrial transcription.</title>
        <authorList>
            <person name="Kayal E."/>
            <person name="Bentlage B."/>
            <person name="Cartwright P."/>
            <person name="Yanagihara A.A."/>
            <person name="Lindsay D.J."/>
            <person name="Hopcroft R.R."/>
            <person name="Collins A.G."/>
        </authorList>
    </citation>
    <scope>NUCLEOTIDE SEQUENCE</scope>
</reference>
<name>A0A0S2IBC8_9CNID</name>
<dbReference type="AlphaFoldDB" id="A0A0S2IBC8"/>
<accession>A0A0S2IBC8</accession>
<keyword evidence="1" id="KW-1133">Transmembrane helix</keyword>
<protein>
    <submittedName>
        <fullName evidence="2">ATP synthase F0 subunit 8</fullName>
    </submittedName>
</protein>
<proteinExistence type="predicted"/>
<dbReference type="EMBL" id="KT809335">
    <property type="protein sequence ID" value="ALO20812.1"/>
    <property type="molecule type" value="Genomic_DNA"/>
</dbReference>
<sequence length="66" mass="7904">MSQLDITIFFYNMTGLIICFFITIHLVSFILSKFWYNKKLRNVNINQDPISKDSDNLIYIKRILKT</sequence>
<keyword evidence="1" id="KW-0472">Membrane</keyword>
<feature type="transmembrane region" description="Helical" evidence="1">
    <location>
        <begin position="6"/>
        <end position="31"/>
    </location>
</feature>
<gene>
    <name evidence="2" type="primary">atp8</name>
</gene>
<evidence type="ECO:0000313" key="2">
    <source>
        <dbReference type="EMBL" id="ALO20812.1"/>
    </source>
</evidence>
<organism evidence="2">
    <name type="scientific">Rhizophysa eysenhardtii</name>
    <dbReference type="NCBI Taxonomy" id="2721092"/>
    <lineage>
        <taxon>Eukaryota</taxon>
        <taxon>Metazoa</taxon>
        <taxon>Cnidaria</taxon>
        <taxon>Hydrozoa</taxon>
        <taxon>Hydroidolina</taxon>
        <taxon>Siphonophorae</taxon>
        <taxon>Cystonectae</taxon>
        <taxon>Rhizophysidae</taxon>
        <taxon>Rhizophysa</taxon>
    </lineage>
</organism>
<evidence type="ECO:0000256" key="1">
    <source>
        <dbReference type="SAM" id="Phobius"/>
    </source>
</evidence>
<keyword evidence="1" id="KW-0812">Transmembrane</keyword>
<keyword evidence="2" id="KW-0496">Mitochondrion</keyword>
<geneLocation type="mitochondrion" evidence="2"/>